<dbReference type="RefSeq" id="WP_186242234.1">
    <property type="nucleotide sequence ID" value="NZ_OCTY01000002.1"/>
</dbReference>
<organism evidence="2 3">
    <name type="scientific">Mycobacterium simulans</name>
    <dbReference type="NCBI Taxonomy" id="627089"/>
    <lineage>
        <taxon>Bacteria</taxon>
        <taxon>Bacillati</taxon>
        <taxon>Actinomycetota</taxon>
        <taxon>Actinomycetes</taxon>
        <taxon>Mycobacteriales</taxon>
        <taxon>Mycobacteriaceae</taxon>
        <taxon>Mycobacterium</taxon>
    </lineage>
</organism>
<protein>
    <submittedName>
        <fullName evidence="2">Uncharacterized protein</fullName>
    </submittedName>
</protein>
<evidence type="ECO:0000313" key="3">
    <source>
        <dbReference type="Proteomes" id="UP000554965"/>
    </source>
</evidence>
<evidence type="ECO:0000256" key="1">
    <source>
        <dbReference type="SAM" id="MobiDB-lite"/>
    </source>
</evidence>
<keyword evidence="3" id="KW-1185">Reference proteome</keyword>
<dbReference type="Proteomes" id="UP000554965">
    <property type="component" value="Unassembled WGS sequence"/>
</dbReference>
<gene>
    <name evidence="2" type="ORF">MSIMFB_01637</name>
</gene>
<name>A0A7Z7N8V7_9MYCO</name>
<feature type="compositionally biased region" description="Basic residues" evidence="1">
    <location>
        <begin position="13"/>
        <end position="26"/>
    </location>
</feature>
<reference evidence="2 3" key="1">
    <citation type="submission" date="2017-10" db="EMBL/GenBank/DDBJ databases">
        <authorList>
            <consortium name="Urmite Genomes"/>
        </authorList>
    </citation>
    <scope>NUCLEOTIDE SEQUENCE [LARGE SCALE GENOMIC DNA]</scope>
    <source>
        <strain evidence="2 3">FB-527</strain>
    </source>
</reference>
<proteinExistence type="predicted"/>
<sequence length="90" mass="9700">MSLVTVARPGAAGRHHQHSRMTKRARLSATPMSNLKVDRAHAFNLETATRLTARLSAPVTAKTRIPFAGAGEKLFIPAIDQTSLHAFATP</sequence>
<dbReference type="EMBL" id="OCTY01000002">
    <property type="protein sequence ID" value="SOJ54140.1"/>
    <property type="molecule type" value="Genomic_DNA"/>
</dbReference>
<feature type="region of interest" description="Disordered" evidence="1">
    <location>
        <begin position="1"/>
        <end position="28"/>
    </location>
</feature>
<evidence type="ECO:0000313" key="2">
    <source>
        <dbReference type="EMBL" id="SOJ54140.1"/>
    </source>
</evidence>
<accession>A0A7Z7N8V7</accession>
<dbReference type="AlphaFoldDB" id="A0A7Z7N8V7"/>
<comment type="caution">
    <text evidence="2">The sequence shown here is derived from an EMBL/GenBank/DDBJ whole genome shotgun (WGS) entry which is preliminary data.</text>
</comment>